<dbReference type="InterPro" id="IPR004453">
    <property type="entry name" value="QueG"/>
</dbReference>
<sequence length="166" mass="18686">ETIEKKLTSEIKEIALKSGASLLGIVSTKAYDALPTINVKWNNIGYLKKTTDIMPNPKSIIVVGYHFYDDMLELAIKKDDKWVYPGIKKDDKWIYPGYFPLTTIEQAIKSHLETKSYKASDNLSYNPLISLKRVAQLAGFGNYGKNALIINPKYGAWIRLGAILTD</sequence>
<evidence type="ECO:0000313" key="2">
    <source>
        <dbReference type="EMBL" id="GAH13558.1"/>
    </source>
</evidence>
<reference evidence="2" key="1">
    <citation type="journal article" date="2014" name="Front. Microbiol.">
        <title>High frequency of phylogenetically diverse reductive dehalogenase-homologous genes in deep subseafloor sedimentary metagenomes.</title>
        <authorList>
            <person name="Kawai M."/>
            <person name="Futagami T."/>
            <person name="Toyoda A."/>
            <person name="Takaki Y."/>
            <person name="Nishi S."/>
            <person name="Hori S."/>
            <person name="Arai W."/>
            <person name="Tsubouchi T."/>
            <person name="Morono Y."/>
            <person name="Uchiyama I."/>
            <person name="Ito T."/>
            <person name="Fujiyama A."/>
            <person name="Inagaki F."/>
            <person name="Takami H."/>
        </authorList>
    </citation>
    <scope>NUCLEOTIDE SEQUENCE</scope>
    <source>
        <strain evidence="2">Expedition CK06-06</strain>
    </source>
</reference>
<dbReference type="GO" id="GO:0052693">
    <property type="term" value="F:epoxyqueuosine reductase activity"/>
    <property type="evidence" value="ECO:0007669"/>
    <property type="project" value="TreeGrafter"/>
</dbReference>
<dbReference type="GO" id="GO:0051539">
    <property type="term" value="F:4 iron, 4 sulfur cluster binding"/>
    <property type="evidence" value="ECO:0007669"/>
    <property type="project" value="UniProtKB-KW"/>
</dbReference>
<keyword evidence="1" id="KW-0411">Iron-sulfur</keyword>
<accession>X1EY88</accession>
<feature type="non-terminal residue" evidence="2">
    <location>
        <position position="1"/>
    </location>
</feature>
<proteinExistence type="predicted"/>
<feature type="non-terminal residue" evidence="2">
    <location>
        <position position="166"/>
    </location>
</feature>
<evidence type="ECO:0000256" key="1">
    <source>
        <dbReference type="ARBA" id="ARBA00022485"/>
    </source>
</evidence>
<dbReference type="GO" id="GO:0008616">
    <property type="term" value="P:tRNA queuosine(34) biosynthetic process"/>
    <property type="evidence" value="ECO:0007669"/>
    <property type="project" value="InterPro"/>
</dbReference>
<dbReference type="PANTHER" id="PTHR30002:SF4">
    <property type="entry name" value="EPOXYQUEUOSINE REDUCTASE"/>
    <property type="match status" value="1"/>
</dbReference>
<comment type="caution">
    <text evidence="2">The sequence shown here is derived from an EMBL/GenBank/DDBJ whole genome shotgun (WGS) entry which is preliminary data.</text>
</comment>
<gene>
    <name evidence="2" type="ORF">S01H4_61758</name>
</gene>
<protein>
    <submittedName>
        <fullName evidence="2">Uncharacterized protein</fullName>
    </submittedName>
</protein>
<keyword evidence="1" id="KW-0004">4Fe-4S</keyword>
<dbReference type="PANTHER" id="PTHR30002">
    <property type="entry name" value="EPOXYQUEUOSINE REDUCTASE"/>
    <property type="match status" value="1"/>
</dbReference>
<dbReference type="AlphaFoldDB" id="X1EY88"/>
<keyword evidence="1" id="KW-0408">Iron</keyword>
<keyword evidence="1" id="KW-0479">Metal-binding</keyword>
<organism evidence="2">
    <name type="scientific">marine sediment metagenome</name>
    <dbReference type="NCBI Taxonomy" id="412755"/>
    <lineage>
        <taxon>unclassified sequences</taxon>
        <taxon>metagenomes</taxon>
        <taxon>ecological metagenomes</taxon>
    </lineage>
</organism>
<dbReference type="EMBL" id="BART01036696">
    <property type="protein sequence ID" value="GAH13558.1"/>
    <property type="molecule type" value="Genomic_DNA"/>
</dbReference>
<name>X1EY88_9ZZZZ</name>